<reference evidence="1" key="1">
    <citation type="submission" date="2022-08" db="EMBL/GenBank/DDBJ databases">
        <authorList>
            <person name="Gutierrez-Valencia J."/>
        </authorList>
    </citation>
    <scope>NUCLEOTIDE SEQUENCE</scope>
</reference>
<organism evidence="1 2">
    <name type="scientific">Linum tenue</name>
    <dbReference type="NCBI Taxonomy" id="586396"/>
    <lineage>
        <taxon>Eukaryota</taxon>
        <taxon>Viridiplantae</taxon>
        <taxon>Streptophyta</taxon>
        <taxon>Embryophyta</taxon>
        <taxon>Tracheophyta</taxon>
        <taxon>Spermatophyta</taxon>
        <taxon>Magnoliopsida</taxon>
        <taxon>eudicotyledons</taxon>
        <taxon>Gunneridae</taxon>
        <taxon>Pentapetalae</taxon>
        <taxon>rosids</taxon>
        <taxon>fabids</taxon>
        <taxon>Malpighiales</taxon>
        <taxon>Linaceae</taxon>
        <taxon>Linum</taxon>
    </lineage>
</organism>
<gene>
    <name evidence="1" type="ORF">LITE_LOCUS130</name>
</gene>
<sequence>MALQNGEADECSENLGIIRRCIDSIVDKILSPPGFCSGRSDGNILAQHQGSTSSSNLSQEIDGQKTYHLSDLDIDLFRCIITALKSTYLLPPQLIAEALHV</sequence>
<evidence type="ECO:0000313" key="2">
    <source>
        <dbReference type="Proteomes" id="UP001154282"/>
    </source>
</evidence>
<dbReference type="EMBL" id="CAMGYJ010000002">
    <property type="protein sequence ID" value="CAI0374282.1"/>
    <property type="molecule type" value="Genomic_DNA"/>
</dbReference>
<keyword evidence="2" id="KW-1185">Reference proteome</keyword>
<feature type="non-terminal residue" evidence="1">
    <location>
        <position position="101"/>
    </location>
</feature>
<comment type="caution">
    <text evidence="1">The sequence shown here is derived from an EMBL/GenBank/DDBJ whole genome shotgun (WGS) entry which is preliminary data.</text>
</comment>
<accession>A0AAV0GMT8</accession>
<name>A0AAV0GMT8_9ROSI</name>
<dbReference type="AlphaFoldDB" id="A0AAV0GMT8"/>
<evidence type="ECO:0000313" key="1">
    <source>
        <dbReference type="EMBL" id="CAI0374282.1"/>
    </source>
</evidence>
<dbReference type="Proteomes" id="UP001154282">
    <property type="component" value="Unassembled WGS sequence"/>
</dbReference>
<proteinExistence type="predicted"/>
<protein>
    <submittedName>
        <fullName evidence="1">Uncharacterized protein</fullName>
    </submittedName>
</protein>